<sequence length="58" mass="6593">MRCFYVSGKIADLDLGSEINAENSFMAAIEFVKRYTDLLKFGSNEIKVSEVEEVQNDK</sequence>
<dbReference type="EMBL" id="CAANCB010000017">
    <property type="protein sequence ID" value="VKB80523.1"/>
    <property type="molecule type" value="Genomic_DNA"/>
</dbReference>
<evidence type="ECO:0000313" key="10">
    <source>
        <dbReference type="Proteomes" id="UP000358702"/>
    </source>
</evidence>
<evidence type="ECO:0000313" key="7">
    <source>
        <dbReference type="Proteomes" id="UP000304540"/>
    </source>
</evidence>
<evidence type="ECO:0000313" key="9">
    <source>
        <dbReference type="Proteomes" id="UP000312530"/>
    </source>
</evidence>
<evidence type="ECO:0000313" key="6">
    <source>
        <dbReference type="Proteomes" id="UP000040910"/>
    </source>
</evidence>
<evidence type="ECO:0000313" key="4">
    <source>
        <dbReference type="EMBL" id="VOG86288.1"/>
    </source>
</evidence>
<organism evidence="4 9">
    <name type="scientific">Streptococcus pneumoniae</name>
    <dbReference type="NCBI Taxonomy" id="1313"/>
    <lineage>
        <taxon>Bacteria</taxon>
        <taxon>Bacillati</taxon>
        <taxon>Bacillota</taxon>
        <taxon>Bacilli</taxon>
        <taxon>Lactobacillales</taxon>
        <taxon>Streptococcaceae</taxon>
        <taxon>Streptococcus</taxon>
    </lineage>
</organism>
<evidence type="ECO:0000313" key="8">
    <source>
        <dbReference type="Proteomes" id="UP000310822"/>
    </source>
</evidence>
<dbReference type="Proteomes" id="UP000358702">
    <property type="component" value="Unassembled WGS sequence"/>
</dbReference>
<dbReference type="EMBL" id="CABABW010000029">
    <property type="protein sequence ID" value="VRI37960.1"/>
    <property type="molecule type" value="Genomic_DNA"/>
</dbReference>
<evidence type="ECO:0000313" key="5">
    <source>
        <dbReference type="EMBL" id="VRI37960.1"/>
    </source>
</evidence>
<name>A0A0B7LQU7_STREE</name>
<protein>
    <submittedName>
        <fullName evidence="4">Phage protein</fullName>
    </submittedName>
</protein>
<dbReference type="Proteomes" id="UP000310822">
    <property type="component" value="Unassembled WGS sequence"/>
</dbReference>
<dbReference type="Proteomes" id="UP000040910">
    <property type="component" value="Unassembled WGS sequence"/>
</dbReference>
<accession>A0A0B7LQU7</accession>
<reference evidence="7 8" key="2">
    <citation type="submission" date="2019-04" db="EMBL/GenBank/DDBJ databases">
        <authorList>
            <consortium name="Pathogen Informatics"/>
        </authorList>
    </citation>
    <scope>NUCLEOTIDE SEQUENCE [LARGE SCALE GENOMIC DNA]</scope>
    <source>
        <strain evidence="2 10">GPSC21</strain>
        <strain evidence="5 7">GPSC232</strain>
        <strain evidence="4 9">GPSC47</strain>
        <strain evidence="3 8">GPSC54</strain>
    </source>
</reference>
<dbReference type="EMBL" id="CKLF01000009">
    <property type="protein sequence ID" value="CIV19804.1"/>
    <property type="molecule type" value="Genomic_DNA"/>
</dbReference>
<dbReference type="Proteomes" id="UP000304540">
    <property type="component" value="Unassembled WGS sequence"/>
</dbReference>
<evidence type="ECO:0000313" key="1">
    <source>
        <dbReference type="EMBL" id="CIV19804.1"/>
    </source>
</evidence>
<reference evidence="1 6" key="1">
    <citation type="submission" date="2015-03" db="EMBL/GenBank/DDBJ databases">
        <authorList>
            <consortium name="Pathogen Informatics"/>
            <person name="Murphy D."/>
        </authorList>
    </citation>
    <scope>NUCLEOTIDE SEQUENCE [LARGE SCALE GENOMIC DNA]</scope>
    <source>
        <strain evidence="1">SMRU158</strain>
        <strain evidence="6">type strain: N</strain>
    </source>
</reference>
<dbReference type="EMBL" id="CAAULE010000021">
    <property type="protein sequence ID" value="VOG86288.1"/>
    <property type="molecule type" value="Genomic_DNA"/>
</dbReference>
<gene>
    <name evidence="1" type="ORF">ERS019316_00858</name>
    <name evidence="4" type="ORF">SAMEA2696453_01918</name>
    <name evidence="3" type="ORF">SAMEA2783718_01508</name>
    <name evidence="2" type="ORF">SAMEA3353631_02176</name>
    <name evidence="5" type="ORF">SAMEA3381574_02041</name>
</gene>
<dbReference type="RefSeq" id="WP_001203349.1">
    <property type="nucleotide sequence ID" value="NZ_AP026920.1"/>
</dbReference>
<dbReference type="Proteomes" id="UP000312530">
    <property type="component" value="Unassembled WGS sequence"/>
</dbReference>
<dbReference type="EMBL" id="CAASIK010000009">
    <property type="protein sequence ID" value="VNB58490.1"/>
    <property type="molecule type" value="Genomic_DNA"/>
</dbReference>
<evidence type="ECO:0000313" key="3">
    <source>
        <dbReference type="EMBL" id="VNB58490.1"/>
    </source>
</evidence>
<proteinExistence type="predicted"/>
<dbReference type="AlphaFoldDB" id="A0A0B7LQU7"/>
<evidence type="ECO:0000313" key="2">
    <source>
        <dbReference type="EMBL" id="VKB80523.1"/>
    </source>
</evidence>